<reference evidence="4 5" key="1">
    <citation type="submission" date="2024-09" db="EMBL/GenBank/DDBJ databases">
        <authorList>
            <person name="Sun Q."/>
            <person name="Mori K."/>
        </authorList>
    </citation>
    <scope>NUCLEOTIDE SEQUENCE [LARGE SCALE GENOMIC DNA]</scope>
    <source>
        <strain evidence="4 5">JCM 3323</strain>
    </source>
</reference>
<feature type="domain" description="Alkaline phosphatase-like protein PglZ N-terminal" evidence="2">
    <location>
        <begin position="25"/>
        <end position="108"/>
    </location>
</feature>
<feature type="domain" description="Alkaline phosphatase-like protein PglZ C-terminal" evidence="3">
    <location>
        <begin position="806"/>
        <end position="905"/>
    </location>
</feature>
<gene>
    <name evidence="4" type="primary">pglZ</name>
    <name evidence="4" type="ORF">ACFFRN_21775</name>
</gene>
<sequence length="910" mass="98644">MTIPSIIPMANLAVVEGELRRARSFIEKRNRPERVLLLRAAPEWRGDAEISSDGITATVVACPTVLSVLDAISSPREPDTFLVVLTPCDDEEIGLSVLAGAIEHAVRPINRWDLVSDDFGAKRLDPRLAKKEWRWLAESLLDAKPRETGWRRLTGPVLTLETALNRLTAIRFGGSSDEEQLDAAALLEWTLSDVTLTRFSDLRQEERDGLGDWLSETIGPVARVVFRMVKSGQGPEAVPLGLAVSELQEPMLKESDDGIESDTSSTRVRITARVRAEERFFGGQAPSVTDIASFAEACESLVVRWSLGSRAQLADEMCDRAQQILRGLGADRLAGASSILDAGFNARLAALTHTISQALPAPRGGDISAIEEAWARLGEHRRTIARATEVEAAASAVRLTRWLALPAKEPGTLRDGATAYLREHAWVDRALAQIWGADTTRVPSAGSAYGALYEAVRERRADFDRVFAERLTTWTETSAETGELVLAENLLERIARPLAERRPPLIIVLDGMSAAVACELAEDIVNGRRWIETGRRDDGREPAIATVPSVTQFSRASLLCGTLRAGGQPEEKAGFTSFWRGRNSVLFHKGELRGGAGTHISNSVLAAIRDASTVVGVVLNTIDDALDRGREDGLPHWRLTDIAFLNSLLEEAWRVSRPVILTSDHGHVLDRLNDIHSASADSARHRLGTPGDGEIEVRGRRVLSGPAVVVPWDERIRYTPRKAGYHGGVSPAEMVVPILAFVPTPELVPKGWAEYSTPVHAPAWWDTPVAAIPPATSSAESTTKKKAQKQRPPLGDFLFDESDVPAAATLGASVAASALLAAQRTFVRRAPDDVEIAKLIDGLVSAGGKLPVTAAAALVDQPVFRMSGYVAQVAKLLNVDGYIVIAETDGGRTIELNIALLREQFLGTKS</sequence>
<proteinExistence type="predicted"/>
<evidence type="ECO:0000313" key="4">
    <source>
        <dbReference type="EMBL" id="MFB9529245.1"/>
    </source>
</evidence>
<dbReference type="Pfam" id="PF25863">
    <property type="entry name" value="PglZ_C"/>
    <property type="match status" value="1"/>
</dbReference>
<dbReference type="InterPro" id="IPR058880">
    <property type="entry name" value="PglZ_N"/>
</dbReference>
<organism evidence="4 5">
    <name type="scientific">Nonomuraea roseola</name>
    <dbReference type="NCBI Taxonomy" id="46179"/>
    <lineage>
        <taxon>Bacteria</taxon>
        <taxon>Bacillati</taxon>
        <taxon>Actinomycetota</taxon>
        <taxon>Actinomycetes</taxon>
        <taxon>Streptosporangiales</taxon>
        <taxon>Streptosporangiaceae</taxon>
        <taxon>Nonomuraea</taxon>
    </lineage>
</organism>
<feature type="domain" description="Alkaline phosphatase-like protein PglZ second" evidence="1">
    <location>
        <begin position="182"/>
        <end position="338"/>
    </location>
</feature>
<evidence type="ECO:0000313" key="5">
    <source>
        <dbReference type="Proteomes" id="UP001589646"/>
    </source>
</evidence>
<dbReference type="SUPFAM" id="SSF53649">
    <property type="entry name" value="Alkaline phosphatase-like"/>
    <property type="match status" value="1"/>
</dbReference>
<evidence type="ECO:0000259" key="2">
    <source>
        <dbReference type="Pfam" id="PF25862"/>
    </source>
</evidence>
<protein>
    <submittedName>
        <fullName evidence="4">BREX-2 system phosphatase PglZ</fullName>
    </submittedName>
</protein>
<dbReference type="Pfam" id="PF25861">
    <property type="entry name" value="PglZ_2nd"/>
    <property type="match status" value="1"/>
</dbReference>
<accession>A0ABV5Q172</accession>
<dbReference type="RefSeq" id="WP_346128669.1">
    <property type="nucleotide sequence ID" value="NZ_BAAAXC010000015.1"/>
</dbReference>
<dbReference type="InterPro" id="IPR058881">
    <property type="entry name" value="PglZ_2nd"/>
</dbReference>
<dbReference type="Pfam" id="PF25862">
    <property type="entry name" value="PglZ_1st"/>
    <property type="match status" value="1"/>
</dbReference>
<keyword evidence="5" id="KW-1185">Reference proteome</keyword>
<comment type="caution">
    <text evidence="4">The sequence shown here is derived from an EMBL/GenBank/DDBJ whole genome shotgun (WGS) entry which is preliminary data.</text>
</comment>
<dbReference type="InterPro" id="IPR058882">
    <property type="entry name" value="PglZ_C"/>
</dbReference>
<dbReference type="Proteomes" id="UP001589646">
    <property type="component" value="Unassembled WGS sequence"/>
</dbReference>
<evidence type="ECO:0000259" key="1">
    <source>
        <dbReference type="Pfam" id="PF25861"/>
    </source>
</evidence>
<dbReference type="EMBL" id="JBHMCE010000006">
    <property type="protein sequence ID" value="MFB9529245.1"/>
    <property type="molecule type" value="Genomic_DNA"/>
</dbReference>
<dbReference type="NCBIfam" id="NF033446">
    <property type="entry name" value="BREX_PglZ_2"/>
    <property type="match status" value="1"/>
</dbReference>
<name>A0ABV5Q172_9ACTN</name>
<dbReference type="InterPro" id="IPR047992">
    <property type="entry name" value="BREX_PglZ"/>
</dbReference>
<dbReference type="Pfam" id="PF08665">
    <property type="entry name" value="PglZ"/>
    <property type="match status" value="1"/>
</dbReference>
<evidence type="ECO:0000259" key="3">
    <source>
        <dbReference type="Pfam" id="PF25863"/>
    </source>
</evidence>
<dbReference type="InterPro" id="IPR017850">
    <property type="entry name" value="Alkaline_phosphatase_core_sf"/>
</dbReference>